<keyword evidence="1" id="KW-0614">Plasmid</keyword>
<name>A0A2Z1CI72_PSEPU</name>
<dbReference type="AlphaFoldDB" id="A0A2Z1CI72"/>
<dbReference type="EMBL" id="KU130294">
    <property type="protein sequence ID" value="ALZ46121.1"/>
    <property type="molecule type" value="Genomic_DNA"/>
</dbReference>
<organism evidence="1">
    <name type="scientific">Pseudomonas putida</name>
    <name type="common">Arthrobacter siderocapsulatus</name>
    <dbReference type="NCBI Taxonomy" id="303"/>
    <lineage>
        <taxon>Bacteria</taxon>
        <taxon>Pseudomonadati</taxon>
        <taxon>Pseudomonadota</taxon>
        <taxon>Gammaproteobacteria</taxon>
        <taxon>Pseudomonadales</taxon>
        <taxon>Pseudomonadaceae</taxon>
        <taxon>Pseudomonas</taxon>
    </lineage>
</organism>
<evidence type="ECO:0000313" key="1">
    <source>
        <dbReference type="EMBL" id="ALZ46121.1"/>
    </source>
</evidence>
<reference evidence="1" key="1">
    <citation type="journal article" date="2015" name="J. Antimicrob. Chemother.">
        <title>Genetic characterization of a novel blaDIM-2-carrying megaplasmid p12969-DIM from clinical Pseudomonas putida.</title>
        <authorList>
            <person name="Sun F."/>
            <person name="Zhou D."/>
            <person name="Wang Q."/>
            <person name="Feng J."/>
            <person name="Feng W."/>
            <person name="Luo W."/>
            <person name="Liu Y."/>
            <person name="Qiu X."/>
            <person name="Yin Z."/>
            <person name="Xia P."/>
        </authorList>
    </citation>
    <scope>NUCLEOTIDE SEQUENCE</scope>
    <source>
        <strain evidence="1">12969</strain>
        <plasmid evidence="1">p12969-DIM</plasmid>
    </source>
</reference>
<sequence>MHRLTQHTDDPAEQVPLDLREDQRVAIKATVMKAQQSLAILPFLLEQSTVPRRGWRWKQPNLSWPL</sequence>
<protein>
    <submittedName>
        <fullName evidence="1">Uncharacterized protein</fullName>
    </submittedName>
</protein>
<proteinExistence type="predicted"/>
<accession>A0A2Z1CI72</accession>
<geneLocation type="plasmid" evidence="1">
    <name>p12969-DIM</name>
</geneLocation>